<dbReference type="EMBL" id="BJXL01000034">
    <property type="protein sequence ID" value="GEM83181.1"/>
    <property type="molecule type" value="Genomic_DNA"/>
</dbReference>
<dbReference type="PANTHER" id="PTHR43792">
    <property type="entry name" value="GNAT FAMILY, PUTATIVE (AFU_ORTHOLOGUE AFUA_3G00765)-RELATED-RELATED"/>
    <property type="match status" value="1"/>
</dbReference>
<dbReference type="PANTHER" id="PTHR43792:SF16">
    <property type="entry name" value="N-ACETYLTRANSFERASE DOMAIN-CONTAINING PROTEIN"/>
    <property type="match status" value="1"/>
</dbReference>
<accession>A0A511R0M4</accession>
<reference evidence="2 3" key="1">
    <citation type="submission" date="2019-07" db="EMBL/GenBank/DDBJ databases">
        <title>Whole genome shotgun sequence of Meiothermus hypogaeus NBRC 106114.</title>
        <authorList>
            <person name="Hosoyama A."/>
            <person name="Uohara A."/>
            <person name="Ohji S."/>
            <person name="Ichikawa N."/>
        </authorList>
    </citation>
    <scope>NUCLEOTIDE SEQUENCE [LARGE SCALE GENOMIC DNA]</scope>
    <source>
        <strain evidence="2 3">NBRC 106114</strain>
    </source>
</reference>
<proteinExistence type="predicted"/>
<comment type="caution">
    <text evidence="2">The sequence shown here is derived from an EMBL/GenBank/DDBJ whole genome shotgun (WGS) entry which is preliminary data.</text>
</comment>
<organism evidence="2 3">
    <name type="scientific">Meiothermus hypogaeus NBRC 106114</name>
    <dbReference type="NCBI Taxonomy" id="1227553"/>
    <lineage>
        <taxon>Bacteria</taxon>
        <taxon>Thermotogati</taxon>
        <taxon>Deinococcota</taxon>
        <taxon>Deinococci</taxon>
        <taxon>Thermales</taxon>
        <taxon>Thermaceae</taxon>
        <taxon>Meiothermus</taxon>
    </lineage>
</organism>
<dbReference type="GO" id="GO:0016747">
    <property type="term" value="F:acyltransferase activity, transferring groups other than amino-acyl groups"/>
    <property type="evidence" value="ECO:0007669"/>
    <property type="project" value="InterPro"/>
</dbReference>
<dbReference type="AlphaFoldDB" id="A0A511R0M4"/>
<dbReference type="RefSeq" id="WP_119341416.1">
    <property type="nucleotide sequence ID" value="NZ_BJXL01000034.1"/>
</dbReference>
<sequence>MKLEFKRLSEADPADLIALMNHPRVREHMPLTRENFGAEDCRRFVEGKERLWAEHGFGPWAFYADGKFVGWGGLQPEQGEADLALVLHPEAWGLGGPIVQEVLRRAFEEFRFASVMVLFPPTRTRIRALFRLGFVRDGEVVVGGETFLRYRLYAPTGVSNNPRETS</sequence>
<evidence type="ECO:0000313" key="2">
    <source>
        <dbReference type="EMBL" id="GEM83181.1"/>
    </source>
</evidence>
<gene>
    <name evidence="2" type="ORF">MHY01S_13470</name>
</gene>
<dbReference type="Pfam" id="PF13302">
    <property type="entry name" value="Acetyltransf_3"/>
    <property type="match status" value="1"/>
</dbReference>
<dbReference type="InterPro" id="IPR051531">
    <property type="entry name" value="N-acetyltransferase"/>
</dbReference>
<feature type="domain" description="N-acetyltransferase" evidence="1">
    <location>
        <begin position="3"/>
        <end position="155"/>
    </location>
</feature>
<dbReference type="PROSITE" id="PS51186">
    <property type="entry name" value="GNAT"/>
    <property type="match status" value="1"/>
</dbReference>
<dbReference type="Proteomes" id="UP000321197">
    <property type="component" value="Unassembled WGS sequence"/>
</dbReference>
<protein>
    <recommendedName>
        <fullName evidence="1">N-acetyltransferase domain-containing protein</fullName>
    </recommendedName>
</protein>
<dbReference type="InterPro" id="IPR016181">
    <property type="entry name" value="Acyl_CoA_acyltransferase"/>
</dbReference>
<evidence type="ECO:0000313" key="3">
    <source>
        <dbReference type="Proteomes" id="UP000321197"/>
    </source>
</evidence>
<evidence type="ECO:0000259" key="1">
    <source>
        <dbReference type="PROSITE" id="PS51186"/>
    </source>
</evidence>
<dbReference type="InterPro" id="IPR000182">
    <property type="entry name" value="GNAT_dom"/>
</dbReference>
<dbReference type="Gene3D" id="3.40.630.30">
    <property type="match status" value="1"/>
</dbReference>
<dbReference type="SUPFAM" id="SSF55729">
    <property type="entry name" value="Acyl-CoA N-acyltransferases (Nat)"/>
    <property type="match status" value="1"/>
</dbReference>
<name>A0A511R0M4_9DEIN</name>
<dbReference type="OrthoDB" id="3533156at2"/>